<dbReference type="Gene3D" id="3.40.640.10">
    <property type="entry name" value="Type I PLP-dependent aspartate aminotransferase-like (Major domain)"/>
    <property type="match status" value="1"/>
</dbReference>
<dbReference type="GO" id="GO:0005737">
    <property type="term" value="C:cytoplasm"/>
    <property type="evidence" value="ECO:0007669"/>
    <property type="project" value="TreeGrafter"/>
</dbReference>
<feature type="compositionally biased region" description="Basic and acidic residues" evidence="11">
    <location>
        <begin position="572"/>
        <end position="581"/>
    </location>
</feature>
<feature type="modified residue" description="N6-(pyridoxal phosphate)lysine" evidence="10">
    <location>
        <position position="303"/>
    </location>
</feature>
<dbReference type="EC" id="4.1.1.22" evidence="4"/>
<dbReference type="FunFam" id="3.40.640.10:FF:000025">
    <property type="entry name" value="Histidine decarboxylase"/>
    <property type="match status" value="1"/>
</dbReference>
<dbReference type="Proteomes" id="UP001154078">
    <property type="component" value="Chromosome 2"/>
</dbReference>
<comment type="similarity">
    <text evidence="2">Belongs to the group II decarboxylase family.</text>
</comment>
<proteinExistence type="inferred from homology"/>
<dbReference type="OrthoDB" id="639767at2759"/>
<dbReference type="CDD" id="cd06450">
    <property type="entry name" value="DOPA_deC_like"/>
    <property type="match status" value="1"/>
</dbReference>
<dbReference type="PANTHER" id="PTHR11999">
    <property type="entry name" value="GROUP II PYRIDOXAL-5-PHOSPHATE DECARBOXYLASE"/>
    <property type="match status" value="1"/>
</dbReference>
<keyword evidence="8" id="KW-0456">Lyase</keyword>
<organism evidence="12 13">
    <name type="scientific">Brassicogethes aeneus</name>
    <name type="common">Rape pollen beetle</name>
    <name type="synonym">Meligethes aeneus</name>
    <dbReference type="NCBI Taxonomy" id="1431903"/>
    <lineage>
        <taxon>Eukaryota</taxon>
        <taxon>Metazoa</taxon>
        <taxon>Ecdysozoa</taxon>
        <taxon>Arthropoda</taxon>
        <taxon>Hexapoda</taxon>
        <taxon>Insecta</taxon>
        <taxon>Pterygota</taxon>
        <taxon>Neoptera</taxon>
        <taxon>Endopterygota</taxon>
        <taxon>Coleoptera</taxon>
        <taxon>Polyphaga</taxon>
        <taxon>Cucujiformia</taxon>
        <taxon>Nitidulidae</taxon>
        <taxon>Meligethinae</taxon>
        <taxon>Brassicogethes</taxon>
    </lineage>
</organism>
<evidence type="ECO:0000256" key="4">
    <source>
        <dbReference type="ARBA" id="ARBA00012320"/>
    </source>
</evidence>
<dbReference type="GO" id="GO:0006548">
    <property type="term" value="P:L-histidine catabolic process"/>
    <property type="evidence" value="ECO:0007669"/>
    <property type="project" value="TreeGrafter"/>
</dbReference>
<evidence type="ECO:0000256" key="7">
    <source>
        <dbReference type="ARBA" id="ARBA00022898"/>
    </source>
</evidence>
<evidence type="ECO:0000256" key="5">
    <source>
        <dbReference type="ARBA" id="ARBA00022584"/>
    </source>
</evidence>
<dbReference type="InterPro" id="IPR010977">
    <property type="entry name" value="Aromatic_deC"/>
</dbReference>
<dbReference type="InterPro" id="IPR002129">
    <property type="entry name" value="PyrdxlP-dep_de-COase"/>
</dbReference>
<keyword evidence="7 10" id="KW-0663">Pyridoxal phosphate</keyword>
<gene>
    <name evidence="12" type="ORF">MELIAE_LOCUS4176</name>
</gene>
<evidence type="ECO:0000256" key="1">
    <source>
        <dbReference type="ARBA" id="ARBA00001933"/>
    </source>
</evidence>
<dbReference type="Gene3D" id="3.90.1150.10">
    <property type="entry name" value="Aspartate Aminotransferase, domain 1"/>
    <property type="match status" value="1"/>
</dbReference>
<dbReference type="PANTHER" id="PTHR11999:SF68">
    <property type="entry name" value="HISTIDINE DECARBOXYLASE"/>
    <property type="match status" value="1"/>
</dbReference>
<name>A0A9P0AZZ2_BRAAE</name>
<dbReference type="InterPro" id="IPR015424">
    <property type="entry name" value="PyrdxlP-dep_Trfase"/>
</dbReference>
<dbReference type="AlphaFoldDB" id="A0A9P0AZZ2"/>
<dbReference type="EMBL" id="OV121133">
    <property type="protein sequence ID" value="CAH0551610.1"/>
    <property type="molecule type" value="Genomic_DNA"/>
</dbReference>
<reference evidence="12" key="1">
    <citation type="submission" date="2021-12" db="EMBL/GenBank/DDBJ databases">
        <authorList>
            <person name="King R."/>
        </authorList>
    </citation>
    <scope>NUCLEOTIDE SEQUENCE</scope>
</reference>
<dbReference type="InterPro" id="IPR015421">
    <property type="entry name" value="PyrdxlP-dep_Trfase_major"/>
</dbReference>
<evidence type="ECO:0000313" key="12">
    <source>
        <dbReference type="EMBL" id="CAH0551610.1"/>
    </source>
</evidence>
<dbReference type="GO" id="GO:0001694">
    <property type="term" value="P:histamine biosynthetic process"/>
    <property type="evidence" value="ECO:0007669"/>
    <property type="project" value="TreeGrafter"/>
</dbReference>
<dbReference type="SUPFAM" id="SSF53383">
    <property type="entry name" value="PLP-dependent transferases"/>
    <property type="match status" value="1"/>
</dbReference>
<sequence length="656" mass="74313">MDSKEFRVRGKEVVDYIVDYLENIRERRVFPDKKPGFIRDQIPDSAPVEGEAWSTIFEDMESIIMPGVTHWQSPHMHAYFPALNSYPSMLGEMLTNSINCLGFTWASSPACTELEMMVMNWLGKMIGLPETFLHRKGGIGGGVIQTTASESTLISLLAGRYMAMKMYQEMHPEVCKYEINGKLVAYCSDQAHSSVEKAALIGLVRLRYIESDENFSMTGANLMKAIMEDRDKGLIPFWVCATLGTTGSCAFDKLKEISEICYSELLWCHVDAAYAGSAFICPEFRDWLKGIDKANSIAFNPSKWLMVHFDCTAMWVTNSGALHGAFNVNPLYLTHEYSGLAIDYMHWQIPLSKRFRALKLWFVIRNYGIKGLQKHIRHGVFLAEKFESLVRADTRFELPARRYLGLVVFRLVGDNVITETLWKRLNARGRIHCVPASLKGKYVIRFTVTSPRTTIDDIVTDWKEIALVATQVIKDSLIEKRQKVPLGDTKERNENFGTSLLLSNSPMSPKIVNGSFAAIYDQGDVLAEFSRTIKLRQDAQNSPAMRRRIKGILMSGKQFSLDSRLDLFHGIESPTESRDEASNLPVLEDTEEKSSSSSEFNDDNDYLTEDFLQVPFPRQVRSKSVDHPLPLSISGCLDTKKMCTKCGHEIIEKRSK</sequence>
<keyword evidence="6" id="KW-0210">Decarboxylase</keyword>
<evidence type="ECO:0000256" key="10">
    <source>
        <dbReference type="PIRSR" id="PIRSR602129-50"/>
    </source>
</evidence>
<evidence type="ECO:0000313" key="13">
    <source>
        <dbReference type="Proteomes" id="UP001154078"/>
    </source>
</evidence>
<accession>A0A9P0AZZ2</accession>
<evidence type="ECO:0000256" key="2">
    <source>
        <dbReference type="ARBA" id="ARBA00009533"/>
    </source>
</evidence>
<dbReference type="Gene3D" id="1.20.1340.10">
    <property type="entry name" value="dopa decarboxylase, N-terminal domain"/>
    <property type="match status" value="1"/>
</dbReference>
<evidence type="ECO:0000256" key="8">
    <source>
        <dbReference type="ARBA" id="ARBA00023239"/>
    </source>
</evidence>
<dbReference type="GO" id="GO:0030170">
    <property type="term" value="F:pyridoxal phosphate binding"/>
    <property type="evidence" value="ECO:0007669"/>
    <property type="project" value="InterPro"/>
</dbReference>
<protein>
    <recommendedName>
        <fullName evidence="9">Histidine decarboxylase</fullName>
        <ecNumber evidence="4">4.1.1.22</ecNumber>
    </recommendedName>
</protein>
<comment type="cofactor">
    <cofactor evidence="1 10">
        <name>pyridoxal 5'-phosphate</name>
        <dbReference type="ChEBI" id="CHEBI:597326"/>
    </cofactor>
</comment>
<dbReference type="Pfam" id="PF00282">
    <property type="entry name" value="Pyridoxal_deC"/>
    <property type="match status" value="1"/>
</dbReference>
<keyword evidence="5" id="KW-0127">Catecholamine biosynthesis</keyword>
<dbReference type="FunFam" id="1.20.1340.10:FF:000001">
    <property type="entry name" value="Histidine decarboxylase"/>
    <property type="match status" value="1"/>
</dbReference>
<evidence type="ECO:0000256" key="9">
    <source>
        <dbReference type="ARBA" id="ARBA00039946"/>
    </source>
</evidence>
<feature type="region of interest" description="Disordered" evidence="11">
    <location>
        <begin position="572"/>
        <end position="604"/>
    </location>
</feature>
<dbReference type="InterPro" id="IPR015422">
    <property type="entry name" value="PyrdxlP-dep_Trfase_small"/>
</dbReference>
<dbReference type="GO" id="GO:0004398">
    <property type="term" value="F:histidine decarboxylase activity"/>
    <property type="evidence" value="ECO:0007669"/>
    <property type="project" value="UniProtKB-EC"/>
</dbReference>
<keyword evidence="13" id="KW-1185">Reference proteome</keyword>
<comment type="subunit">
    <text evidence="3">Homodimer.</text>
</comment>
<evidence type="ECO:0000256" key="11">
    <source>
        <dbReference type="SAM" id="MobiDB-lite"/>
    </source>
</evidence>
<dbReference type="PRINTS" id="PR00800">
    <property type="entry name" value="YHDCRBOXLASE"/>
</dbReference>
<evidence type="ECO:0000256" key="3">
    <source>
        <dbReference type="ARBA" id="ARBA00011738"/>
    </source>
</evidence>
<evidence type="ECO:0000256" key="6">
    <source>
        <dbReference type="ARBA" id="ARBA00022793"/>
    </source>
</evidence>
<dbReference type="GO" id="GO:0042423">
    <property type="term" value="P:catecholamine biosynthetic process"/>
    <property type="evidence" value="ECO:0007669"/>
    <property type="project" value="UniProtKB-KW"/>
</dbReference>